<organism evidence="1 2">
    <name type="scientific">Plasmodium cynomolgi (strain B)</name>
    <dbReference type="NCBI Taxonomy" id="1120755"/>
    <lineage>
        <taxon>Eukaryota</taxon>
        <taxon>Sar</taxon>
        <taxon>Alveolata</taxon>
        <taxon>Apicomplexa</taxon>
        <taxon>Aconoidasida</taxon>
        <taxon>Haemosporida</taxon>
        <taxon>Plasmodiidae</taxon>
        <taxon>Plasmodium</taxon>
        <taxon>Plasmodium (Plasmodium)</taxon>
    </lineage>
</organism>
<dbReference type="InterPro" id="IPR008780">
    <property type="entry name" value="Plasmodium_Vir"/>
</dbReference>
<dbReference type="KEGG" id="pcy:PCYB_002490"/>
<dbReference type="Pfam" id="PF05795">
    <property type="entry name" value="Plasmodium_Vir"/>
    <property type="match status" value="1"/>
</dbReference>
<dbReference type="VEuPathDB" id="PlasmoDB:PCYB_002490"/>
<evidence type="ECO:0000313" key="2">
    <source>
        <dbReference type="Proteomes" id="UP000006319"/>
    </source>
</evidence>
<evidence type="ECO:0000313" key="1">
    <source>
        <dbReference type="EMBL" id="GAB69500.1"/>
    </source>
</evidence>
<dbReference type="GeneID" id="14696042"/>
<dbReference type="EMBL" id="DF157232">
    <property type="protein sequence ID" value="GAB69500.1"/>
    <property type="molecule type" value="Genomic_DNA"/>
</dbReference>
<protein>
    <submittedName>
        <fullName evidence="1">CYIR protein</fullName>
    </submittedName>
</protein>
<keyword evidence="2" id="KW-1185">Reference proteome</keyword>
<sequence>MNSKLQNKYSQFRDICQLLAIILKYYNKISLFGLNNSVKCILLNLWMYEQIYDMLKSHNEDDPRKIIDQIRDIWTIYTKSTNCNIREELSTKNCFFDNKKLFDYTINYKNIKSHIANNDYKCTNKYKNYLDEIQEIYKRLKNQPRTEKDRNYCKILKGFEEIHQNGELFLKVPCLQIIEDVVTPSRINETTVSSAGHSVEVMVTSVSKGESVIVGPRTPIRESGSPELQGTQHSTEISEVAEASSTIALTAGIPLIGVAAISYLLYKFTPVGSLLYPQVQKIKSKIQNLIRGRKEVQQDGYNFYPTYMDINRFNIEYQSR</sequence>
<dbReference type="PhylomeDB" id="K6V2M6"/>
<dbReference type="OrthoDB" id="383808at2759"/>
<dbReference type="AlphaFoldDB" id="K6V2M6"/>
<dbReference type="Proteomes" id="UP000006319">
    <property type="component" value="Unassembled WGS sequence"/>
</dbReference>
<reference evidence="1 2" key="1">
    <citation type="journal article" date="2012" name="Nat. Genet.">
        <title>Plasmodium cynomolgi genome sequences provide insight into Plasmodium vivax and the monkey malaria clade.</title>
        <authorList>
            <person name="Tachibana S."/>
            <person name="Sullivan S.A."/>
            <person name="Kawai S."/>
            <person name="Nakamura S."/>
            <person name="Kim H.R."/>
            <person name="Goto N."/>
            <person name="Arisue N."/>
            <person name="Palacpac N.M.Q."/>
            <person name="Honma H."/>
            <person name="Yagi M."/>
            <person name="Tougan T."/>
            <person name="Katakai Y."/>
            <person name="Kaneko O."/>
            <person name="Mita T."/>
            <person name="Kita K."/>
            <person name="Yasutomi Y."/>
            <person name="Sutton P.L."/>
            <person name="Shakhbatyan R."/>
            <person name="Horii T."/>
            <person name="Yasunaga T."/>
            <person name="Barnwell J.W."/>
            <person name="Escalante A.A."/>
            <person name="Carlton J.M."/>
            <person name="Tanabe K."/>
        </authorList>
    </citation>
    <scope>NUCLEOTIDE SEQUENCE [LARGE SCALE GENOMIC DNA]</scope>
    <source>
        <strain evidence="1 2">B</strain>
    </source>
</reference>
<gene>
    <name evidence="1" type="ORF">PCYB_002490</name>
</gene>
<dbReference type="OMA" id="WMYEQIY"/>
<name>K6V2M6_PLACD</name>
<accession>K6V2M6</accession>
<proteinExistence type="predicted"/>
<dbReference type="RefSeq" id="XP_004227718.1">
    <property type="nucleotide sequence ID" value="XM_004227670.1"/>
</dbReference>